<sequence>MSTNVTPFVSVIIPCYNVENYIQQGLDSVLKQTYARIEILCVDDGSSDNTLELLNEYAAKDGRIKVFTNDKNKGLIYTLNRLVELASTEVLVRFDPDDICETDRIERLMKVYTESNANLVSSDYALINEQSQCIKKRGFDLMSTPLGIRYTAIFNSPFPHPQSLIEKKIFYNHQYNDNFKAAEDYKLWCDLLLDKKFKGVIVHEKLYRYRLNTQGVSNIHSTVQIENHIKVAQFYLNRILDLPEKEINFWSIAKKTTVDFSRKNLMKELKNVQRVRKLFVRKYFPSNKELIEINSYTFQYFTFLFKNIYHFSIDSKIPKMEAVLIILIAMWKNIGLVSLNNIRWLLRNL</sequence>
<protein>
    <submittedName>
        <fullName evidence="2">Glycosyltransferase family 2 protein</fullName>
        <ecNumber evidence="2">2.4.-.-</ecNumber>
    </submittedName>
</protein>
<name>A0ABY8RIH2_9FLAO</name>
<keyword evidence="2" id="KW-0808">Transferase</keyword>
<keyword evidence="2" id="KW-0328">Glycosyltransferase</keyword>
<dbReference type="GO" id="GO:0016757">
    <property type="term" value="F:glycosyltransferase activity"/>
    <property type="evidence" value="ECO:0007669"/>
    <property type="project" value="UniProtKB-KW"/>
</dbReference>
<dbReference type="SUPFAM" id="SSF53448">
    <property type="entry name" value="Nucleotide-diphospho-sugar transferases"/>
    <property type="match status" value="1"/>
</dbReference>
<dbReference type="Proteomes" id="UP001241656">
    <property type="component" value="Chromosome"/>
</dbReference>
<proteinExistence type="predicted"/>
<dbReference type="InterPro" id="IPR001173">
    <property type="entry name" value="Glyco_trans_2-like"/>
</dbReference>
<dbReference type="EC" id="2.4.-.-" evidence="2"/>
<evidence type="ECO:0000313" key="3">
    <source>
        <dbReference type="Proteomes" id="UP001241656"/>
    </source>
</evidence>
<organism evidence="2 3">
    <name type="scientific">Chryseobacterium gotjawalense</name>
    <dbReference type="NCBI Taxonomy" id="3042315"/>
    <lineage>
        <taxon>Bacteria</taxon>
        <taxon>Pseudomonadati</taxon>
        <taxon>Bacteroidota</taxon>
        <taxon>Flavobacteriia</taxon>
        <taxon>Flavobacteriales</taxon>
        <taxon>Weeksellaceae</taxon>
        <taxon>Chryseobacterium group</taxon>
        <taxon>Chryseobacterium</taxon>
    </lineage>
</organism>
<dbReference type="InterPro" id="IPR029044">
    <property type="entry name" value="Nucleotide-diphossugar_trans"/>
</dbReference>
<reference evidence="2 3" key="1">
    <citation type="submission" date="2023-05" db="EMBL/GenBank/DDBJ databases">
        <title>Genomic insight into Chryseobacterium sp. wdc7 isolated forest soil (Gotjawal).</title>
        <authorList>
            <person name="Park S.-J."/>
        </authorList>
    </citation>
    <scope>NUCLEOTIDE SEQUENCE [LARGE SCALE GENOMIC DNA]</scope>
    <source>
        <strain evidence="3">wdc7</strain>
    </source>
</reference>
<dbReference type="EMBL" id="CP124855">
    <property type="protein sequence ID" value="WHF53049.1"/>
    <property type="molecule type" value="Genomic_DNA"/>
</dbReference>
<keyword evidence="3" id="KW-1185">Reference proteome</keyword>
<evidence type="ECO:0000313" key="2">
    <source>
        <dbReference type="EMBL" id="WHF53049.1"/>
    </source>
</evidence>
<dbReference type="Pfam" id="PF00535">
    <property type="entry name" value="Glycos_transf_2"/>
    <property type="match status" value="1"/>
</dbReference>
<accession>A0ABY8RIH2</accession>
<dbReference type="PANTHER" id="PTHR22916">
    <property type="entry name" value="GLYCOSYLTRANSFERASE"/>
    <property type="match status" value="1"/>
</dbReference>
<dbReference type="Gene3D" id="3.90.550.10">
    <property type="entry name" value="Spore Coat Polysaccharide Biosynthesis Protein SpsA, Chain A"/>
    <property type="match status" value="1"/>
</dbReference>
<evidence type="ECO:0000259" key="1">
    <source>
        <dbReference type="Pfam" id="PF00535"/>
    </source>
</evidence>
<feature type="domain" description="Glycosyltransferase 2-like" evidence="1">
    <location>
        <begin position="10"/>
        <end position="131"/>
    </location>
</feature>
<dbReference type="PANTHER" id="PTHR22916:SF3">
    <property type="entry name" value="UDP-GLCNAC:BETAGAL BETA-1,3-N-ACETYLGLUCOSAMINYLTRANSFERASE-LIKE PROTEIN 1"/>
    <property type="match status" value="1"/>
</dbReference>
<gene>
    <name evidence="2" type="ORF">QGN23_07200</name>
</gene>
<dbReference type="RefSeq" id="WP_282906300.1">
    <property type="nucleotide sequence ID" value="NZ_CP124855.1"/>
</dbReference>